<dbReference type="PANTHER" id="PTHR10851">
    <property type="entry name" value="PYRIDOXINE-5-PHOSPHATE OXIDASE"/>
    <property type="match status" value="1"/>
</dbReference>
<evidence type="ECO:0000256" key="5">
    <source>
        <dbReference type="ARBA" id="ARBA00023002"/>
    </source>
</evidence>
<dbReference type="InterPro" id="IPR000659">
    <property type="entry name" value="Pyridox_Oxase"/>
</dbReference>
<keyword evidence="3" id="KW-0285">Flavoprotein</keyword>
<dbReference type="Pfam" id="PF01243">
    <property type="entry name" value="PNPOx_N"/>
    <property type="match status" value="1"/>
</dbReference>
<comment type="cofactor">
    <cofactor evidence="1">
        <name>FMN</name>
        <dbReference type="ChEBI" id="CHEBI:58210"/>
    </cofactor>
</comment>
<dbReference type="PIRSF" id="PIRSF000190">
    <property type="entry name" value="Pyd_amn-ph_oxd"/>
    <property type="match status" value="1"/>
</dbReference>
<accession>A0ABV3GN13</accession>
<keyword evidence="4" id="KW-0288">FMN</keyword>
<evidence type="ECO:0000313" key="9">
    <source>
        <dbReference type="Proteomes" id="UP001551675"/>
    </source>
</evidence>
<dbReference type="Proteomes" id="UP001551675">
    <property type="component" value="Unassembled WGS sequence"/>
</dbReference>
<keyword evidence="5 8" id="KW-0560">Oxidoreductase</keyword>
<evidence type="ECO:0000256" key="4">
    <source>
        <dbReference type="ARBA" id="ARBA00022643"/>
    </source>
</evidence>
<evidence type="ECO:0000313" key="8">
    <source>
        <dbReference type="EMBL" id="MEV0973029.1"/>
    </source>
</evidence>
<dbReference type="RefSeq" id="WP_358138489.1">
    <property type="nucleotide sequence ID" value="NZ_JBFALK010000019.1"/>
</dbReference>
<dbReference type="InterPro" id="IPR012349">
    <property type="entry name" value="Split_barrel_FMN-bd"/>
</dbReference>
<dbReference type="Gene3D" id="2.30.110.10">
    <property type="entry name" value="Electron Transport, Fmn-binding Protein, Chain A"/>
    <property type="match status" value="1"/>
</dbReference>
<gene>
    <name evidence="8" type="ORF">AB0I59_30865</name>
</gene>
<name>A0ABV3GN13_MICGL</name>
<dbReference type="SUPFAM" id="SSF50475">
    <property type="entry name" value="FMN-binding split barrel"/>
    <property type="match status" value="1"/>
</dbReference>
<sequence length="201" mass="22126">MTRTDPMTCSDPMTVLLEWQAAAREAGDPQAGLMALSTVSPAGEPSLRTVSVKLLESRRIGFVTDSRSPKARDIAACPRVTVMFTWMSLRRQVTVRGDAARMSAEEAGREFRRRSRPAQLGAWASHQSSPILDRGVLDSALAAAARRWPEGTPVPVPPHWAGYVITPTEIEFLRAGRPDRLHDRSRHRPAGDAWVQHVLGS</sequence>
<evidence type="ECO:0000256" key="2">
    <source>
        <dbReference type="ARBA" id="ARBA00007301"/>
    </source>
</evidence>
<dbReference type="NCBIfam" id="NF004231">
    <property type="entry name" value="PRK05679.1"/>
    <property type="match status" value="1"/>
</dbReference>
<comment type="similarity">
    <text evidence="2">Belongs to the pyridoxamine 5'-phosphate oxidase family.</text>
</comment>
<proteinExistence type="inferred from homology"/>
<feature type="domain" description="Pyridoxine 5'-phosphate oxidase dimerisation C-terminal" evidence="7">
    <location>
        <begin position="160"/>
        <end position="199"/>
    </location>
</feature>
<protein>
    <submittedName>
        <fullName evidence="8">Pyridoxal 5'-phosphate synthase</fullName>
        <ecNumber evidence="8">1.4.3.5</ecNumber>
    </submittedName>
</protein>
<dbReference type="GO" id="GO:0004733">
    <property type="term" value="F:pyridoxamine phosphate oxidase activity"/>
    <property type="evidence" value="ECO:0007669"/>
    <property type="project" value="UniProtKB-EC"/>
</dbReference>
<feature type="domain" description="Pyridoxamine 5'-phosphate oxidase N-terminal" evidence="6">
    <location>
        <begin position="30"/>
        <end position="139"/>
    </location>
</feature>
<dbReference type="Pfam" id="PF10590">
    <property type="entry name" value="PNP_phzG_C"/>
    <property type="match status" value="1"/>
</dbReference>
<evidence type="ECO:0000259" key="6">
    <source>
        <dbReference type="Pfam" id="PF01243"/>
    </source>
</evidence>
<evidence type="ECO:0000256" key="1">
    <source>
        <dbReference type="ARBA" id="ARBA00001917"/>
    </source>
</evidence>
<evidence type="ECO:0000256" key="3">
    <source>
        <dbReference type="ARBA" id="ARBA00022630"/>
    </source>
</evidence>
<dbReference type="InterPro" id="IPR011576">
    <property type="entry name" value="Pyridox_Oxase_N"/>
</dbReference>
<keyword evidence="9" id="KW-1185">Reference proteome</keyword>
<dbReference type="PANTHER" id="PTHR10851:SF0">
    <property type="entry name" value="PYRIDOXINE-5'-PHOSPHATE OXIDASE"/>
    <property type="match status" value="1"/>
</dbReference>
<dbReference type="EC" id="1.4.3.5" evidence="8"/>
<comment type="caution">
    <text evidence="8">The sequence shown here is derived from an EMBL/GenBank/DDBJ whole genome shotgun (WGS) entry which is preliminary data.</text>
</comment>
<dbReference type="InterPro" id="IPR019576">
    <property type="entry name" value="Pyridoxamine_oxidase_dimer_C"/>
</dbReference>
<organism evidence="8 9">
    <name type="scientific">Microtetraspora glauca</name>
    <dbReference type="NCBI Taxonomy" id="1996"/>
    <lineage>
        <taxon>Bacteria</taxon>
        <taxon>Bacillati</taxon>
        <taxon>Actinomycetota</taxon>
        <taxon>Actinomycetes</taxon>
        <taxon>Streptosporangiales</taxon>
        <taxon>Streptosporangiaceae</taxon>
        <taxon>Microtetraspora</taxon>
    </lineage>
</organism>
<reference evidence="8 9" key="1">
    <citation type="submission" date="2024-06" db="EMBL/GenBank/DDBJ databases">
        <title>The Natural Products Discovery Center: Release of the First 8490 Sequenced Strains for Exploring Actinobacteria Biosynthetic Diversity.</title>
        <authorList>
            <person name="Kalkreuter E."/>
            <person name="Kautsar S.A."/>
            <person name="Yang D."/>
            <person name="Bader C.D."/>
            <person name="Teijaro C.N."/>
            <person name="Fluegel L."/>
            <person name="Davis C.M."/>
            <person name="Simpson J.R."/>
            <person name="Lauterbach L."/>
            <person name="Steele A.D."/>
            <person name="Gui C."/>
            <person name="Meng S."/>
            <person name="Li G."/>
            <person name="Viehrig K."/>
            <person name="Ye F."/>
            <person name="Su P."/>
            <person name="Kiefer A.F."/>
            <person name="Nichols A."/>
            <person name="Cepeda A.J."/>
            <person name="Yan W."/>
            <person name="Fan B."/>
            <person name="Jiang Y."/>
            <person name="Adhikari A."/>
            <person name="Zheng C.-J."/>
            <person name="Schuster L."/>
            <person name="Cowan T.M."/>
            <person name="Smanski M.J."/>
            <person name="Chevrette M.G."/>
            <person name="De Carvalho L.P.S."/>
            <person name="Shen B."/>
        </authorList>
    </citation>
    <scope>NUCLEOTIDE SEQUENCE [LARGE SCALE GENOMIC DNA]</scope>
    <source>
        <strain evidence="8 9">NPDC050100</strain>
    </source>
</reference>
<dbReference type="EMBL" id="JBFALK010000019">
    <property type="protein sequence ID" value="MEV0973029.1"/>
    <property type="molecule type" value="Genomic_DNA"/>
</dbReference>
<evidence type="ECO:0000259" key="7">
    <source>
        <dbReference type="Pfam" id="PF10590"/>
    </source>
</evidence>